<dbReference type="SUPFAM" id="SSF46689">
    <property type="entry name" value="Homeodomain-like"/>
    <property type="match status" value="2"/>
</dbReference>
<keyword evidence="6" id="KW-1185">Reference proteome</keyword>
<dbReference type="InterPro" id="IPR009057">
    <property type="entry name" value="Homeodomain-like_sf"/>
</dbReference>
<comment type="caution">
    <text evidence="5">The sequence shown here is derived from an EMBL/GenBank/DDBJ whole genome shotgun (WGS) entry which is preliminary data.</text>
</comment>
<keyword evidence="1" id="KW-0805">Transcription regulation</keyword>
<dbReference type="Gene3D" id="1.10.10.60">
    <property type="entry name" value="Homeodomain-like"/>
    <property type="match status" value="2"/>
</dbReference>
<sequence>MRVNGHGDLKYNTGRRLSDIAEWSGLRVESWRHEAGVLTDLKLDCTEVAVLLAGQLTVKRTGDGLLQEAIGGPGTTWLCPAGTFESDIQLSAPMEECIHIFLPPTLMEQAALEAYEIDPAKARLGYAGGLNDALLVQVGATFRTLLERGPAPTDRLLVDGMRAALAAHLVSHYSADHWRPCENEASRRLDPVRLKRVLDLIEHRLGHELSLDDLAAQACLSPFHFTRLFREATGLTPHRYVMDRRIRAAKEKLALGRASLVEIALETGFGSQANFNRVFRKATGVSPGHFRKIGG</sequence>
<dbReference type="SMART" id="SM00342">
    <property type="entry name" value="HTH_ARAC"/>
    <property type="match status" value="1"/>
</dbReference>
<evidence type="ECO:0000313" key="5">
    <source>
        <dbReference type="EMBL" id="RJG51738.1"/>
    </source>
</evidence>
<dbReference type="InterPro" id="IPR020449">
    <property type="entry name" value="Tscrpt_reg_AraC-type_HTH"/>
</dbReference>
<dbReference type="PRINTS" id="PR00032">
    <property type="entry name" value="HTHARAC"/>
</dbReference>
<evidence type="ECO:0000313" key="6">
    <source>
        <dbReference type="Proteomes" id="UP000283469"/>
    </source>
</evidence>
<evidence type="ECO:0000259" key="4">
    <source>
        <dbReference type="PROSITE" id="PS01124"/>
    </source>
</evidence>
<accession>A0A418YL69</accession>
<reference evidence="5 6" key="1">
    <citation type="submission" date="2018-08" db="EMBL/GenBank/DDBJ databases">
        <title>Sphingobium sp. EO9.</title>
        <authorList>
            <person name="Park Y."/>
            <person name="Kim K.H."/>
            <person name="Jeon C.O."/>
        </authorList>
    </citation>
    <scope>NUCLEOTIDE SEQUENCE [LARGE SCALE GENOMIC DNA]</scope>
    <source>
        <strain evidence="5 6">EO9</strain>
    </source>
</reference>
<evidence type="ECO:0000256" key="1">
    <source>
        <dbReference type="ARBA" id="ARBA00023015"/>
    </source>
</evidence>
<dbReference type="OrthoDB" id="110167at2"/>
<keyword evidence="2" id="KW-0238">DNA-binding</keyword>
<dbReference type="EMBL" id="QVRA01000042">
    <property type="protein sequence ID" value="RJG51738.1"/>
    <property type="molecule type" value="Genomic_DNA"/>
</dbReference>
<gene>
    <name evidence="5" type="ORF">D0Z70_22935</name>
</gene>
<dbReference type="Pfam" id="PF12833">
    <property type="entry name" value="HTH_18"/>
    <property type="match status" value="1"/>
</dbReference>
<dbReference type="GO" id="GO:0043565">
    <property type="term" value="F:sequence-specific DNA binding"/>
    <property type="evidence" value="ECO:0007669"/>
    <property type="project" value="InterPro"/>
</dbReference>
<feature type="domain" description="HTH araC/xylS-type" evidence="4">
    <location>
        <begin position="195"/>
        <end position="293"/>
    </location>
</feature>
<name>A0A418YL69_9SPHN</name>
<dbReference type="PANTHER" id="PTHR46796:SF6">
    <property type="entry name" value="ARAC SUBFAMILY"/>
    <property type="match status" value="1"/>
</dbReference>
<organism evidence="5 6">
    <name type="scientific">Sphingobium terrigena</name>
    <dbReference type="NCBI Taxonomy" id="2304063"/>
    <lineage>
        <taxon>Bacteria</taxon>
        <taxon>Pseudomonadati</taxon>
        <taxon>Pseudomonadota</taxon>
        <taxon>Alphaproteobacteria</taxon>
        <taxon>Sphingomonadales</taxon>
        <taxon>Sphingomonadaceae</taxon>
        <taxon>Sphingobium</taxon>
    </lineage>
</organism>
<dbReference type="InterPro" id="IPR018060">
    <property type="entry name" value="HTH_AraC"/>
</dbReference>
<proteinExistence type="predicted"/>
<evidence type="ECO:0000256" key="3">
    <source>
        <dbReference type="ARBA" id="ARBA00023163"/>
    </source>
</evidence>
<dbReference type="InterPro" id="IPR018062">
    <property type="entry name" value="HTH_AraC-typ_CS"/>
</dbReference>
<dbReference type="PROSITE" id="PS00041">
    <property type="entry name" value="HTH_ARAC_FAMILY_1"/>
    <property type="match status" value="1"/>
</dbReference>
<dbReference type="AlphaFoldDB" id="A0A418YL69"/>
<dbReference type="PANTHER" id="PTHR46796">
    <property type="entry name" value="HTH-TYPE TRANSCRIPTIONAL ACTIVATOR RHAS-RELATED"/>
    <property type="match status" value="1"/>
</dbReference>
<keyword evidence="3" id="KW-0804">Transcription</keyword>
<dbReference type="Proteomes" id="UP000283469">
    <property type="component" value="Unassembled WGS sequence"/>
</dbReference>
<dbReference type="InterPro" id="IPR050204">
    <property type="entry name" value="AraC_XylS_family_regulators"/>
</dbReference>
<dbReference type="PROSITE" id="PS01124">
    <property type="entry name" value="HTH_ARAC_FAMILY_2"/>
    <property type="match status" value="1"/>
</dbReference>
<protein>
    <submittedName>
        <fullName evidence="5">AraC family transcriptional regulator</fullName>
    </submittedName>
</protein>
<evidence type="ECO:0000256" key="2">
    <source>
        <dbReference type="ARBA" id="ARBA00023125"/>
    </source>
</evidence>
<dbReference type="GO" id="GO:0003700">
    <property type="term" value="F:DNA-binding transcription factor activity"/>
    <property type="evidence" value="ECO:0007669"/>
    <property type="project" value="InterPro"/>
</dbReference>